<dbReference type="InterPro" id="IPR039426">
    <property type="entry name" value="TonB-dep_rcpt-like"/>
</dbReference>
<protein>
    <submittedName>
        <fullName evidence="14">Iron complex outermembrane receptor protein</fullName>
    </submittedName>
</protein>
<dbReference type="InterPro" id="IPR010105">
    <property type="entry name" value="TonB_sidphr_rcpt"/>
</dbReference>
<dbReference type="GO" id="GO:0015891">
    <property type="term" value="P:siderophore transport"/>
    <property type="evidence" value="ECO:0007669"/>
    <property type="project" value="InterPro"/>
</dbReference>
<comment type="subcellular location">
    <subcellularLocation>
        <location evidence="1 10">Cell outer membrane</location>
        <topology evidence="1 10">Multi-pass membrane protein</topology>
    </subcellularLocation>
</comment>
<keyword evidence="3 10" id="KW-0813">Transport</keyword>
<keyword evidence="6 11" id="KW-0798">TonB box</keyword>
<evidence type="ECO:0000256" key="6">
    <source>
        <dbReference type="ARBA" id="ARBA00023077"/>
    </source>
</evidence>
<dbReference type="Gene3D" id="2.40.170.20">
    <property type="entry name" value="TonB-dependent receptor, beta-barrel domain"/>
    <property type="match status" value="1"/>
</dbReference>
<dbReference type="InterPro" id="IPR036942">
    <property type="entry name" value="Beta-barrel_TonB_sf"/>
</dbReference>
<evidence type="ECO:0000256" key="10">
    <source>
        <dbReference type="PROSITE-ProRule" id="PRU01360"/>
    </source>
</evidence>
<proteinExistence type="inferred from homology"/>
<dbReference type="AlphaFoldDB" id="A0A2S4MDS3"/>
<comment type="similarity">
    <text evidence="2 10 11">Belongs to the TonB-dependent receptor family.</text>
</comment>
<dbReference type="PANTHER" id="PTHR32552:SF82">
    <property type="entry name" value="FCUA PROTEIN"/>
    <property type="match status" value="1"/>
</dbReference>
<dbReference type="Gene3D" id="2.170.130.10">
    <property type="entry name" value="TonB-dependent receptor, plug domain"/>
    <property type="match status" value="1"/>
</dbReference>
<evidence type="ECO:0000256" key="4">
    <source>
        <dbReference type="ARBA" id="ARBA00022452"/>
    </source>
</evidence>
<gene>
    <name evidence="14" type="ORF">CYD53_105252</name>
</gene>
<keyword evidence="8 14" id="KW-0675">Receptor</keyword>
<comment type="caution">
    <text evidence="14">The sequence shown here is derived from an EMBL/GenBank/DDBJ whole genome shotgun (WGS) entry which is preliminary data.</text>
</comment>
<keyword evidence="7 10" id="KW-0472">Membrane</keyword>
<keyword evidence="4 10" id="KW-1134">Transmembrane beta strand</keyword>
<sequence>MKLNHVPPTEAAACRHVRGRRTRGLASMLLASVGLGVAPAAAWAQERGAGALQLDEIVVDGPAKPGAVPPAFAGGQVAQGGRLGLLGNAETLKSPFNMTSYTAELIANLQASTVADALILDPSVRSSHPTGGIVESFNIRGFPVGEGNSGEIAFDGVFGVAPNYRVFTDYAERIEVLKGPTAALSGIAPNGGIGGVINIVPKRAEADLTRVGTELSSKAHGGATFDVARRYGAAREFGVRVNGSLRGGDTAIDNQRNTTGIGSLALDYQGERFRSWVYVLAQRDSWDAPSRPYRMSAGIPVPKAPNGARNMIQPWEFSQVDDSSALIKNEYDLTDNVTLFANAGGSRTRVNRFFANSPLPTILNLNGDTTQAPQYFDMTIARQTYDAGIRARFDTGFVKHALTFQASYYREETDRALTTGRAFASNIYAPALTAPQFATRAPRIRLSDSDLTSVALADTLSVLDERVALTLGVRRQSVQSTNYSTTTGAATSSYDESATTPLVGLVLRPHQNLSLYANYIEGLSRGDIAPNTASNAGETFAPYRTKQYEAGAKLQYGSFGATLAGFQITKPSGELNGNLFVVGGEQRVRGLEFNVYGEVAAGLRLLGGLALLDGKLTKTAVVANRGNDPIGVPSTQFNLGAEWDVPWLKGLTLTGTLVYTGKQYIDAANTQSLPDWARLDIGARYATEIAGRKTTFRASVQNVTAEKYWSSVASFGTFYLGAPRTYRLSMSVDL</sequence>
<evidence type="ECO:0000259" key="12">
    <source>
        <dbReference type="Pfam" id="PF00593"/>
    </source>
</evidence>
<dbReference type="GO" id="GO:0009279">
    <property type="term" value="C:cell outer membrane"/>
    <property type="evidence" value="ECO:0007669"/>
    <property type="project" value="UniProtKB-SubCell"/>
</dbReference>
<evidence type="ECO:0000256" key="1">
    <source>
        <dbReference type="ARBA" id="ARBA00004571"/>
    </source>
</evidence>
<feature type="domain" description="TonB-dependent receptor plug" evidence="13">
    <location>
        <begin position="93"/>
        <end position="192"/>
    </location>
</feature>
<evidence type="ECO:0000256" key="11">
    <source>
        <dbReference type="RuleBase" id="RU003357"/>
    </source>
</evidence>
<dbReference type="InterPro" id="IPR037066">
    <property type="entry name" value="Plug_dom_sf"/>
</dbReference>
<dbReference type="PANTHER" id="PTHR32552">
    <property type="entry name" value="FERRICHROME IRON RECEPTOR-RELATED"/>
    <property type="match status" value="1"/>
</dbReference>
<evidence type="ECO:0000259" key="13">
    <source>
        <dbReference type="Pfam" id="PF07715"/>
    </source>
</evidence>
<keyword evidence="5 10" id="KW-0812">Transmembrane</keyword>
<dbReference type="OrthoDB" id="9760333at2"/>
<organism evidence="14 15">
    <name type="scientific">Bosea psychrotolerans</name>
    <dbReference type="NCBI Taxonomy" id="1871628"/>
    <lineage>
        <taxon>Bacteria</taxon>
        <taxon>Pseudomonadati</taxon>
        <taxon>Pseudomonadota</taxon>
        <taxon>Alphaproteobacteria</taxon>
        <taxon>Hyphomicrobiales</taxon>
        <taxon>Boseaceae</taxon>
        <taxon>Bosea</taxon>
    </lineage>
</organism>
<evidence type="ECO:0000256" key="2">
    <source>
        <dbReference type="ARBA" id="ARBA00009810"/>
    </source>
</evidence>
<evidence type="ECO:0000256" key="5">
    <source>
        <dbReference type="ARBA" id="ARBA00022692"/>
    </source>
</evidence>
<dbReference type="InterPro" id="IPR012910">
    <property type="entry name" value="Plug_dom"/>
</dbReference>
<dbReference type="Pfam" id="PF00593">
    <property type="entry name" value="TonB_dep_Rec_b-barrel"/>
    <property type="match status" value="1"/>
</dbReference>
<reference evidence="14 15" key="1">
    <citation type="submission" date="2018-01" db="EMBL/GenBank/DDBJ databases">
        <title>Genomic Encyclopedia of Type Strains, Phase III (KMG-III): the genomes of soil and plant-associated and newly described type strains.</title>
        <authorList>
            <person name="Whitman W."/>
        </authorList>
    </citation>
    <scope>NUCLEOTIDE SEQUENCE [LARGE SCALE GENOMIC DNA]</scope>
    <source>
        <strain evidence="14 15">1131</strain>
    </source>
</reference>
<dbReference type="GO" id="GO:0038023">
    <property type="term" value="F:signaling receptor activity"/>
    <property type="evidence" value="ECO:0007669"/>
    <property type="project" value="InterPro"/>
</dbReference>
<name>A0A2S4MDS3_9HYPH</name>
<dbReference type="CDD" id="cd01347">
    <property type="entry name" value="ligand_gated_channel"/>
    <property type="match status" value="1"/>
</dbReference>
<keyword evidence="9 10" id="KW-0998">Cell outer membrane</keyword>
<dbReference type="Proteomes" id="UP000236919">
    <property type="component" value="Unassembled WGS sequence"/>
</dbReference>
<evidence type="ECO:0000256" key="3">
    <source>
        <dbReference type="ARBA" id="ARBA00022448"/>
    </source>
</evidence>
<evidence type="ECO:0000256" key="9">
    <source>
        <dbReference type="ARBA" id="ARBA00023237"/>
    </source>
</evidence>
<dbReference type="InterPro" id="IPR000531">
    <property type="entry name" value="Beta-barrel_TonB"/>
</dbReference>
<accession>A0A2S4MDS3</accession>
<keyword evidence="15" id="KW-1185">Reference proteome</keyword>
<dbReference type="PROSITE" id="PS52016">
    <property type="entry name" value="TONB_DEPENDENT_REC_3"/>
    <property type="match status" value="1"/>
</dbReference>
<feature type="domain" description="TonB-dependent receptor-like beta-barrel" evidence="12">
    <location>
        <begin position="304"/>
        <end position="703"/>
    </location>
</feature>
<evidence type="ECO:0000313" key="14">
    <source>
        <dbReference type="EMBL" id="POR52587.1"/>
    </source>
</evidence>
<evidence type="ECO:0000256" key="7">
    <source>
        <dbReference type="ARBA" id="ARBA00023136"/>
    </source>
</evidence>
<dbReference type="EMBL" id="PQFZ01000005">
    <property type="protein sequence ID" value="POR52587.1"/>
    <property type="molecule type" value="Genomic_DNA"/>
</dbReference>
<evidence type="ECO:0000313" key="15">
    <source>
        <dbReference type="Proteomes" id="UP000236919"/>
    </source>
</evidence>
<evidence type="ECO:0000256" key="8">
    <source>
        <dbReference type="ARBA" id="ARBA00023170"/>
    </source>
</evidence>
<dbReference type="SUPFAM" id="SSF56935">
    <property type="entry name" value="Porins"/>
    <property type="match status" value="1"/>
</dbReference>
<dbReference type="NCBIfam" id="TIGR01783">
    <property type="entry name" value="TonB-siderophor"/>
    <property type="match status" value="1"/>
</dbReference>
<dbReference type="GO" id="GO:0015344">
    <property type="term" value="F:siderophore uptake transmembrane transporter activity"/>
    <property type="evidence" value="ECO:0007669"/>
    <property type="project" value="TreeGrafter"/>
</dbReference>
<dbReference type="Pfam" id="PF07715">
    <property type="entry name" value="Plug"/>
    <property type="match status" value="1"/>
</dbReference>